<name>H2BY16_GILLR</name>
<dbReference type="RefSeq" id="WP_006989529.1">
    <property type="nucleotide sequence ID" value="NZ_JH594606.1"/>
</dbReference>
<keyword evidence="4" id="KW-1185">Reference proteome</keyword>
<dbReference type="STRING" id="865937.Gilli_2604"/>
<dbReference type="InterPro" id="IPR050383">
    <property type="entry name" value="GlyoxalaseI/FosfomycinResist"/>
</dbReference>
<evidence type="ECO:0000259" key="2">
    <source>
        <dbReference type="PROSITE" id="PS51819"/>
    </source>
</evidence>
<dbReference type="AlphaFoldDB" id="H2BY16"/>
<protein>
    <submittedName>
        <fullName evidence="3">Glyoxalase/bleomycin resistance protein/dioxygenase</fullName>
    </submittedName>
</protein>
<dbReference type="Proteomes" id="UP000003844">
    <property type="component" value="Unassembled WGS sequence"/>
</dbReference>
<keyword evidence="3" id="KW-0560">Oxidoreductase</keyword>
<evidence type="ECO:0000313" key="3">
    <source>
        <dbReference type="EMBL" id="EHQ03222.1"/>
    </source>
</evidence>
<dbReference type="HOGENOM" id="CLU_046006_12_4_10"/>
<feature type="chain" id="PRO_5003560544" evidence="1">
    <location>
        <begin position="20"/>
        <end position="147"/>
    </location>
</feature>
<evidence type="ECO:0000256" key="1">
    <source>
        <dbReference type="SAM" id="SignalP"/>
    </source>
</evidence>
<feature type="signal peptide" evidence="1">
    <location>
        <begin position="1"/>
        <end position="19"/>
    </location>
</feature>
<dbReference type="OrthoDB" id="192739at2"/>
<dbReference type="InterPro" id="IPR037523">
    <property type="entry name" value="VOC_core"/>
</dbReference>
<sequence length="147" mass="16621">MKKIFLLIFLGVLSNSVFAQQFELKYHHTAILVSDLDKSADFYGNVLQLKEIKVPYSNPVLRWFSLGGDLQLHLVKDNTDGVKLHKAIHFALTVSNFDAFVNYLEENKIPYSDWLGEAGKVAIRGDGVKQVYVQDPDGHWIEINDAG</sequence>
<dbReference type="EMBL" id="JH594606">
    <property type="protein sequence ID" value="EHQ03222.1"/>
    <property type="molecule type" value="Genomic_DNA"/>
</dbReference>
<reference evidence="4" key="1">
    <citation type="journal article" date="2012" name="Stand. Genomic Sci.">
        <title>Genome sequence of the Antarctic rhodopsins-containing flavobacterium Gillisia limnaea type strain (R-8282(T)).</title>
        <authorList>
            <person name="Riedel T."/>
            <person name="Held B."/>
            <person name="Nolan M."/>
            <person name="Lucas S."/>
            <person name="Lapidus A."/>
            <person name="Tice H."/>
            <person name="Del Rio T.G."/>
            <person name="Cheng J.F."/>
            <person name="Han C."/>
            <person name="Tapia R."/>
            <person name="Goodwin L.A."/>
            <person name="Pitluck S."/>
            <person name="Liolios K."/>
            <person name="Mavromatis K."/>
            <person name="Pagani I."/>
            <person name="Ivanova N."/>
            <person name="Mikhailova N."/>
            <person name="Pati A."/>
            <person name="Chen A."/>
            <person name="Palaniappan K."/>
            <person name="Land M."/>
            <person name="Rohde M."/>
            <person name="Tindall B.J."/>
            <person name="Detter J.C."/>
            <person name="Goker M."/>
            <person name="Bristow J."/>
            <person name="Eisen J.A."/>
            <person name="Markowitz V."/>
            <person name="Hugenholtz P."/>
            <person name="Kyrpides N.C."/>
            <person name="Klenk H.P."/>
            <person name="Woyke T."/>
        </authorList>
    </citation>
    <scope>NUCLEOTIDE SEQUENCE [LARGE SCALE GENOMIC DNA]</scope>
    <source>
        <strain evidence="4">DSM 15749 / LMG 21470 / R-8282</strain>
    </source>
</reference>
<dbReference type="PROSITE" id="PS51819">
    <property type="entry name" value="VOC"/>
    <property type="match status" value="1"/>
</dbReference>
<dbReference type="PANTHER" id="PTHR21366:SF22">
    <property type="entry name" value="VOC DOMAIN-CONTAINING PROTEIN"/>
    <property type="match status" value="1"/>
</dbReference>
<dbReference type="PANTHER" id="PTHR21366">
    <property type="entry name" value="GLYOXALASE FAMILY PROTEIN"/>
    <property type="match status" value="1"/>
</dbReference>
<feature type="domain" description="VOC" evidence="2">
    <location>
        <begin position="25"/>
        <end position="146"/>
    </location>
</feature>
<organism evidence="3 4">
    <name type="scientific">Gillisia limnaea (strain DSM 15749 / LMG 21470 / R-8282)</name>
    <dbReference type="NCBI Taxonomy" id="865937"/>
    <lineage>
        <taxon>Bacteria</taxon>
        <taxon>Pseudomonadati</taxon>
        <taxon>Bacteroidota</taxon>
        <taxon>Flavobacteriia</taxon>
        <taxon>Flavobacteriales</taxon>
        <taxon>Flavobacteriaceae</taxon>
        <taxon>Gillisia</taxon>
    </lineage>
</organism>
<dbReference type="GO" id="GO:0051213">
    <property type="term" value="F:dioxygenase activity"/>
    <property type="evidence" value="ECO:0007669"/>
    <property type="project" value="UniProtKB-KW"/>
</dbReference>
<accession>H2BY16</accession>
<dbReference type="Pfam" id="PF00903">
    <property type="entry name" value="Glyoxalase"/>
    <property type="match status" value="1"/>
</dbReference>
<dbReference type="InterPro" id="IPR029068">
    <property type="entry name" value="Glyas_Bleomycin-R_OHBP_Dase"/>
</dbReference>
<evidence type="ECO:0000313" key="4">
    <source>
        <dbReference type="Proteomes" id="UP000003844"/>
    </source>
</evidence>
<proteinExistence type="predicted"/>
<keyword evidence="1" id="KW-0732">Signal</keyword>
<keyword evidence="3" id="KW-0223">Dioxygenase</keyword>
<dbReference type="InterPro" id="IPR004360">
    <property type="entry name" value="Glyas_Fos-R_dOase_dom"/>
</dbReference>
<dbReference type="SUPFAM" id="SSF54593">
    <property type="entry name" value="Glyoxalase/Bleomycin resistance protein/Dihydroxybiphenyl dioxygenase"/>
    <property type="match status" value="1"/>
</dbReference>
<gene>
    <name evidence="3" type="ORF">Gilli_2604</name>
</gene>
<dbReference type="eggNOG" id="COG0346">
    <property type="taxonomic scope" value="Bacteria"/>
</dbReference>
<dbReference type="Gene3D" id="3.10.180.10">
    <property type="entry name" value="2,3-Dihydroxybiphenyl 1,2-Dioxygenase, domain 1"/>
    <property type="match status" value="1"/>
</dbReference>